<dbReference type="InterPro" id="IPR038213">
    <property type="entry name" value="IFI6/IFI27-like_sf"/>
</dbReference>
<dbReference type="Proteomes" id="UP000663853">
    <property type="component" value="Unassembled WGS sequence"/>
</dbReference>
<keyword evidence="5 6" id="KW-0472">Membrane</keyword>
<organism evidence="7 8">
    <name type="scientific">Rhizoctonia solani</name>
    <dbReference type="NCBI Taxonomy" id="456999"/>
    <lineage>
        <taxon>Eukaryota</taxon>
        <taxon>Fungi</taxon>
        <taxon>Dikarya</taxon>
        <taxon>Basidiomycota</taxon>
        <taxon>Agaricomycotina</taxon>
        <taxon>Agaricomycetes</taxon>
        <taxon>Cantharellales</taxon>
        <taxon>Ceratobasidiaceae</taxon>
        <taxon>Rhizoctonia</taxon>
    </lineage>
</organism>
<dbReference type="GO" id="GO:0016020">
    <property type="term" value="C:membrane"/>
    <property type="evidence" value="ECO:0007669"/>
    <property type="project" value="UniProtKB-SubCell"/>
</dbReference>
<dbReference type="InterPro" id="IPR009311">
    <property type="entry name" value="IFI6/IFI27-like"/>
</dbReference>
<evidence type="ECO:0000256" key="6">
    <source>
        <dbReference type="SAM" id="Phobius"/>
    </source>
</evidence>
<evidence type="ECO:0000256" key="3">
    <source>
        <dbReference type="ARBA" id="ARBA00022692"/>
    </source>
</evidence>
<evidence type="ECO:0000256" key="4">
    <source>
        <dbReference type="ARBA" id="ARBA00022989"/>
    </source>
</evidence>
<reference evidence="7" key="1">
    <citation type="submission" date="2021-01" db="EMBL/GenBank/DDBJ databases">
        <authorList>
            <person name="Kaushik A."/>
        </authorList>
    </citation>
    <scope>NUCLEOTIDE SEQUENCE</scope>
    <source>
        <strain evidence="7">AG6-10EEA</strain>
    </source>
</reference>
<keyword evidence="3 6" id="KW-0812">Transmembrane</keyword>
<sequence length="187" mass="20063">MAPVLPELFSQAVYSFKTYDWSLSVTSASEKLAQTAAESNALSAIWAWILGMFASIGAFFTSSWQSIGAGEVTKEHVWEWFVKSWQGLSEFLLQPDVRNALIVWFIVFWICLFIPLVLGFGPVGVIGGSLAAWFQSAVYGAFTPAGGLFAVMTSVGMLGVACPPVVIPSAIIASLAAWIAWSLTTAA</sequence>
<keyword evidence="4 6" id="KW-1133">Transmembrane helix</keyword>
<dbReference type="EMBL" id="CAJMXA010003650">
    <property type="protein sequence ID" value="CAE6509428.1"/>
    <property type="molecule type" value="Genomic_DNA"/>
</dbReference>
<gene>
    <name evidence="7" type="ORF">RDB_LOCUS125067</name>
</gene>
<proteinExistence type="inferred from homology"/>
<feature type="transmembrane region" description="Helical" evidence="6">
    <location>
        <begin position="165"/>
        <end position="184"/>
    </location>
</feature>
<feature type="transmembrane region" description="Helical" evidence="6">
    <location>
        <begin position="101"/>
        <end position="125"/>
    </location>
</feature>
<evidence type="ECO:0000313" key="7">
    <source>
        <dbReference type="EMBL" id="CAE6509428.1"/>
    </source>
</evidence>
<dbReference type="Gene3D" id="6.10.110.10">
    <property type="match status" value="1"/>
</dbReference>
<feature type="transmembrane region" description="Helical" evidence="6">
    <location>
        <begin position="137"/>
        <end position="159"/>
    </location>
</feature>
<comment type="caution">
    <text evidence="7">The sequence shown here is derived from an EMBL/GenBank/DDBJ whole genome shotgun (WGS) entry which is preliminary data.</text>
</comment>
<comment type="subcellular location">
    <subcellularLocation>
        <location evidence="1">Membrane</location>
        <topology evidence="1">Multi-pass membrane protein</topology>
    </subcellularLocation>
</comment>
<evidence type="ECO:0008006" key="9">
    <source>
        <dbReference type="Google" id="ProtNLM"/>
    </source>
</evidence>
<dbReference type="Pfam" id="PF06140">
    <property type="entry name" value="Ifi-6-16"/>
    <property type="match status" value="1"/>
</dbReference>
<evidence type="ECO:0000256" key="2">
    <source>
        <dbReference type="ARBA" id="ARBA00007262"/>
    </source>
</evidence>
<comment type="similarity">
    <text evidence="2">Belongs to the IFI6/IFI27 family.</text>
</comment>
<accession>A0A8H3HHU2</accession>
<name>A0A8H3HHU2_9AGAM</name>
<feature type="transmembrane region" description="Helical" evidence="6">
    <location>
        <begin position="41"/>
        <end position="60"/>
    </location>
</feature>
<evidence type="ECO:0000256" key="1">
    <source>
        <dbReference type="ARBA" id="ARBA00004141"/>
    </source>
</evidence>
<evidence type="ECO:0000256" key="5">
    <source>
        <dbReference type="ARBA" id="ARBA00023136"/>
    </source>
</evidence>
<protein>
    <recommendedName>
        <fullName evidence="9">Transmembrane protein</fullName>
    </recommendedName>
</protein>
<dbReference type="AlphaFoldDB" id="A0A8H3HHU2"/>
<evidence type="ECO:0000313" key="8">
    <source>
        <dbReference type="Proteomes" id="UP000663853"/>
    </source>
</evidence>